<reference evidence="1" key="1">
    <citation type="submission" date="2021-03" db="EMBL/GenBank/DDBJ databases">
        <title>Draft genome sequence of rust myrtle Austropuccinia psidii MF-1, a brazilian biotype.</title>
        <authorList>
            <person name="Quecine M.C."/>
            <person name="Pachon D.M.R."/>
            <person name="Bonatelli M.L."/>
            <person name="Correr F.H."/>
            <person name="Franceschini L.M."/>
            <person name="Leite T.F."/>
            <person name="Margarido G.R.A."/>
            <person name="Almeida C.A."/>
            <person name="Ferrarezi J.A."/>
            <person name="Labate C.A."/>
        </authorList>
    </citation>
    <scope>NUCLEOTIDE SEQUENCE</scope>
    <source>
        <strain evidence="1">MF-1</strain>
    </source>
</reference>
<feature type="non-terminal residue" evidence="1">
    <location>
        <position position="69"/>
    </location>
</feature>
<sequence length="69" mass="8076">MDLPPSSYHDSLEEFWDKEEEPEEIETMMKVFPPVYHQYLDVFSKVIAEKLPPHHACDPHIELEGSLPP</sequence>
<evidence type="ECO:0000313" key="1">
    <source>
        <dbReference type="EMBL" id="MBW0541136.1"/>
    </source>
</evidence>
<dbReference type="EMBL" id="AVOT02045783">
    <property type="protein sequence ID" value="MBW0541136.1"/>
    <property type="molecule type" value="Genomic_DNA"/>
</dbReference>
<dbReference type="Proteomes" id="UP000765509">
    <property type="component" value="Unassembled WGS sequence"/>
</dbReference>
<keyword evidence="2" id="KW-1185">Reference proteome</keyword>
<gene>
    <name evidence="1" type="ORF">O181_080851</name>
</gene>
<dbReference type="AlphaFoldDB" id="A0A9Q3IFC4"/>
<evidence type="ECO:0000313" key="2">
    <source>
        <dbReference type="Proteomes" id="UP000765509"/>
    </source>
</evidence>
<comment type="caution">
    <text evidence="1">The sequence shown here is derived from an EMBL/GenBank/DDBJ whole genome shotgun (WGS) entry which is preliminary data.</text>
</comment>
<proteinExistence type="predicted"/>
<protein>
    <submittedName>
        <fullName evidence="1">Uncharacterized protein</fullName>
    </submittedName>
</protein>
<accession>A0A9Q3IFC4</accession>
<organism evidence="1 2">
    <name type="scientific">Austropuccinia psidii MF-1</name>
    <dbReference type="NCBI Taxonomy" id="1389203"/>
    <lineage>
        <taxon>Eukaryota</taxon>
        <taxon>Fungi</taxon>
        <taxon>Dikarya</taxon>
        <taxon>Basidiomycota</taxon>
        <taxon>Pucciniomycotina</taxon>
        <taxon>Pucciniomycetes</taxon>
        <taxon>Pucciniales</taxon>
        <taxon>Sphaerophragmiaceae</taxon>
        <taxon>Austropuccinia</taxon>
    </lineage>
</organism>
<name>A0A9Q3IFC4_9BASI</name>